<accession>A0A5E5BB12</accession>
<name>A0A5E5BB12_9BURK</name>
<sequence>MKPYLVRAEIYAVVMAEDESDAVDMSFLDVSDILADMPVTMEWQSMGEVKSAEGLPQGWDGMCLPYGRNEAQLRLGEILEGKDHD</sequence>
<dbReference type="EMBL" id="CABPSR010000011">
    <property type="protein sequence ID" value="VVE82874.1"/>
    <property type="molecule type" value="Genomic_DNA"/>
</dbReference>
<evidence type="ECO:0000313" key="1">
    <source>
        <dbReference type="EMBL" id="VVE82874.1"/>
    </source>
</evidence>
<dbReference type="Proteomes" id="UP000335538">
    <property type="component" value="Unassembled WGS sequence"/>
</dbReference>
<organism evidence="1 2">
    <name type="scientific">Pandoraea sputorum</name>
    <dbReference type="NCBI Taxonomy" id="93222"/>
    <lineage>
        <taxon>Bacteria</taxon>
        <taxon>Pseudomonadati</taxon>
        <taxon>Pseudomonadota</taxon>
        <taxon>Betaproteobacteria</taxon>
        <taxon>Burkholderiales</taxon>
        <taxon>Burkholderiaceae</taxon>
        <taxon>Pandoraea</taxon>
    </lineage>
</organism>
<dbReference type="AlphaFoldDB" id="A0A5E5BB12"/>
<evidence type="ECO:0000313" key="2">
    <source>
        <dbReference type="Proteomes" id="UP000335538"/>
    </source>
</evidence>
<dbReference type="RefSeq" id="WP_191631697.1">
    <property type="nucleotide sequence ID" value="NZ_CABPSR010000011.1"/>
</dbReference>
<protein>
    <submittedName>
        <fullName evidence="1">Uncharacterized protein</fullName>
    </submittedName>
</protein>
<proteinExistence type="predicted"/>
<reference evidence="1 2" key="1">
    <citation type="submission" date="2019-08" db="EMBL/GenBank/DDBJ databases">
        <authorList>
            <person name="Peeters C."/>
        </authorList>
    </citation>
    <scope>NUCLEOTIDE SEQUENCE [LARGE SCALE GENOMIC DNA]</scope>
    <source>
        <strain evidence="1 2">LMG 31121</strain>
    </source>
</reference>
<gene>
    <name evidence="1" type="ORF">PSP31121_04011</name>
</gene>